<name>A0A164SFA9_9AGAM</name>
<feature type="compositionally biased region" description="Polar residues" evidence="1">
    <location>
        <begin position="173"/>
        <end position="189"/>
    </location>
</feature>
<keyword evidence="3" id="KW-1185">Reference proteome</keyword>
<gene>
    <name evidence="2" type="ORF">SISNIDRAFT_164253</name>
</gene>
<dbReference type="EMBL" id="KV419415">
    <property type="protein sequence ID" value="KZS91422.1"/>
    <property type="molecule type" value="Genomic_DNA"/>
</dbReference>
<accession>A0A164SFA9</accession>
<evidence type="ECO:0000313" key="3">
    <source>
        <dbReference type="Proteomes" id="UP000076722"/>
    </source>
</evidence>
<reference evidence="2 3" key="1">
    <citation type="journal article" date="2016" name="Mol. Biol. Evol.">
        <title>Comparative Genomics of Early-Diverging Mushroom-Forming Fungi Provides Insights into the Origins of Lignocellulose Decay Capabilities.</title>
        <authorList>
            <person name="Nagy L.G."/>
            <person name="Riley R."/>
            <person name="Tritt A."/>
            <person name="Adam C."/>
            <person name="Daum C."/>
            <person name="Floudas D."/>
            <person name="Sun H."/>
            <person name="Yadav J.S."/>
            <person name="Pangilinan J."/>
            <person name="Larsson K.H."/>
            <person name="Matsuura K."/>
            <person name="Barry K."/>
            <person name="Labutti K."/>
            <person name="Kuo R."/>
            <person name="Ohm R.A."/>
            <person name="Bhattacharya S.S."/>
            <person name="Shirouzu T."/>
            <person name="Yoshinaga Y."/>
            <person name="Martin F.M."/>
            <person name="Grigoriev I.V."/>
            <person name="Hibbett D.S."/>
        </authorList>
    </citation>
    <scope>NUCLEOTIDE SEQUENCE [LARGE SCALE GENOMIC DNA]</scope>
    <source>
        <strain evidence="2 3">HHB9708</strain>
    </source>
</reference>
<feature type="region of interest" description="Disordered" evidence="1">
    <location>
        <begin position="156"/>
        <end position="189"/>
    </location>
</feature>
<proteinExistence type="predicted"/>
<evidence type="ECO:0000313" key="2">
    <source>
        <dbReference type="EMBL" id="KZS91422.1"/>
    </source>
</evidence>
<evidence type="ECO:0000256" key="1">
    <source>
        <dbReference type="SAM" id="MobiDB-lite"/>
    </source>
</evidence>
<dbReference type="AlphaFoldDB" id="A0A164SFA9"/>
<protein>
    <submittedName>
        <fullName evidence="2">Uncharacterized protein</fullName>
    </submittedName>
</protein>
<organism evidence="2 3">
    <name type="scientific">Sistotremastrum niveocremeum HHB9708</name>
    <dbReference type="NCBI Taxonomy" id="1314777"/>
    <lineage>
        <taxon>Eukaryota</taxon>
        <taxon>Fungi</taxon>
        <taxon>Dikarya</taxon>
        <taxon>Basidiomycota</taxon>
        <taxon>Agaricomycotina</taxon>
        <taxon>Agaricomycetes</taxon>
        <taxon>Sistotremastrales</taxon>
        <taxon>Sistotremastraceae</taxon>
        <taxon>Sertulicium</taxon>
        <taxon>Sertulicium niveocremeum</taxon>
    </lineage>
</organism>
<dbReference type="Proteomes" id="UP000076722">
    <property type="component" value="Unassembled WGS sequence"/>
</dbReference>
<sequence>MFYIDKYGVAETFEHPAVRQLVVDCKELVALQVPEERPPLNPRISSDDCDDLEDDDLHKVLSADDLKNPLTEEERVEMDTLFRRMGHMIKVHLEPQVLKYGPLPLPTWQQDPGSPVHKEDDEKSMYSMILDVFSHHEGMSSGFQHLNLPNHHRRVDNTVPQEPRAGGMHRLWRSSNPSPILPSNASDTA</sequence>